<keyword evidence="4" id="KW-0808">Transferase</keyword>
<dbReference type="VEuPathDB" id="TrichDB:TRFO_08559"/>
<dbReference type="AlphaFoldDB" id="A0A1J4JIP8"/>
<evidence type="ECO:0000256" key="4">
    <source>
        <dbReference type="ARBA" id="ARBA00022679"/>
    </source>
</evidence>
<dbReference type="PROSITE" id="PS50280">
    <property type="entry name" value="SET"/>
    <property type="match status" value="1"/>
</dbReference>
<dbReference type="Gene3D" id="2.170.270.10">
    <property type="entry name" value="SET domain"/>
    <property type="match status" value="1"/>
</dbReference>
<feature type="region of interest" description="Disordered" evidence="12">
    <location>
        <begin position="383"/>
        <end position="403"/>
    </location>
</feature>
<dbReference type="InterPro" id="IPR001214">
    <property type="entry name" value="SET_dom"/>
</dbReference>
<dbReference type="SUPFAM" id="SSF82199">
    <property type="entry name" value="SET domain"/>
    <property type="match status" value="1"/>
</dbReference>
<dbReference type="PROSITE" id="PS50868">
    <property type="entry name" value="POST_SET"/>
    <property type="match status" value="1"/>
</dbReference>
<sequence>MSENPNFQPTRQSSFNFNSANRERPYRQLSAHFFPRPSHPPEDNYSHFHSHHESRHHRFQDGNYHSRNHNTITLDATLVAPVEISNPTFSTQIDDHGDTFVYLTTSKCVDQKYIQEKLESSGTINTFQKLSYASLFVEYATHTMASHAINRINRASKMHSRLSYYRAELKTKEEIDKYMEDYRSALKTTFSPSKCLCVHKLNPQTDKIDYLLKPFHLDGPYEIKNNCVYTYHLNAASVRDFYIAFQYHNSGIPNTYVTEEPNRKVFDQICKCIFKRLIKDCLVDVSNMLAHEVISAELRQARLEVKEEEAQKAEEVAKLQKNDLISSSATSSTTSLQIVKPPSPQSPPQPLPDPSKPLNFYVGSSKELRFFLSPLPKNNIGPLVKKETKRRKKQLLDSDSRSYERDLSKQMEYDTTFESIKQPEIMNNSSRLTPIHKIEEWHKRNYLRPYAAMRRRKYILARKSGLPILKSQFVENESAHKRGIVGKRVYFEKSEIQGYGLFALEPISAKDFICEYTGQLIRMEVADRREKKLTKKGFQHMYNFRMGEYVIDATEHGSNARFLNHSCSPNCRSRQIPIDEMQTISFFATKAIKPHDEIAFDYEMELEKDPEKWEKCYCGSKDCNGFLNYSIQRRELDRRWLQANNLIVESSDDSA</sequence>
<accession>A0A1J4JIP8</accession>
<dbReference type="GO" id="GO:0032259">
    <property type="term" value="P:methylation"/>
    <property type="evidence" value="ECO:0007669"/>
    <property type="project" value="UniProtKB-KW"/>
</dbReference>
<dbReference type="Pfam" id="PF00856">
    <property type="entry name" value="SET"/>
    <property type="match status" value="1"/>
</dbReference>
<evidence type="ECO:0000256" key="12">
    <source>
        <dbReference type="SAM" id="MobiDB-lite"/>
    </source>
</evidence>
<keyword evidence="7" id="KW-0539">Nucleus</keyword>
<evidence type="ECO:0000256" key="6">
    <source>
        <dbReference type="ARBA" id="ARBA00022853"/>
    </source>
</evidence>
<evidence type="ECO:0000256" key="9">
    <source>
        <dbReference type="ARBA" id="ARBA00047583"/>
    </source>
</evidence>
<feature type="region of interest" description="Disordered" evidence="12">
    <location>
        <begin position="35"/>
        <end position="62"/>
    </location>
</feature>
<evidence type="ECO:0000256" key="7">
    <source>
        <dbReference type="ARBA" id="ARBA00023242"/>
    </source>
</evidence>
<proteinExistence type="predicted"/>
<feature type="region of interest" description="Disordered" evidence="12">
    <location>
        <begin position="327"/>
        <end position="358"/>
    </location>
</feature>
<dbReference type="InterPro" id="IPR044570">
    <property type="entry name" value="Set1-like"/>
</dbReference>
<dbReference type="PANTHER" id="PTHR45814">
    <property type="entry name" value="HISTONE-LYSINE N-METHYLTRANSFERASE SETD1"/>
    <property type="match status" value="1"/>
</dbReference>
<dbReference type="Proteomes" id="UP000179807">
    <property type="component" value="Unassembled WGS sequence"/>
</dbReference>
<feature type="compositionally biased region" description="Basic and acidic residues" evidence="12">
    <location>
        <begin position="394"/>
        <end position="403"/>
    </location>
</feature>
<evidence type="ECO:0000256" key="2">
    <source>
        <dbReference type="ARBA" id="ARBA00012182"/>
    </source>
</evidence>
<dbReference type="GeneID" id="94829063"/>
<feature type="compositionally biased region" description="Polar residues" evidence="12">
    <location>
        <begin position="1"/>
        <end position="20"/>
    </location>
</feature>
<dbReference type="GO" id="GO:0140999">
    <property type="term" value="F:histone H3K4 trimethyltransferase activity"/>
    <property type="evidence" value="ECO:0007669"/>
    <property type="project" value="UniProtKB-EC"/>
</dbReference>
<feature type="compositionally biased region" description="Basic residues" evidence="12">
    <location>
        <begin position="48"/>
        <end position="58"/>
    </location>
</feature>
<protein>
    <recommendedName>
        <fullName evidence="2">[histone H3]-lysine(4) N-trimethyltransferase</fullName>
        <ecNumber evidence="2">2.1.1.354</ecNumber>
    </recommendedName>
</protein>
<organism evidence="15 16">
    <name type="scientific">Tritrichomonas foetus</name>
    <dbReference type="NCBI Taxonomy" id="1144522"/>
    <lineage>
        <taxon>Eukaryota</taxon>
        <taxon>Metamonada</taxon>
        <taxon>Parabasalia</taxon>
        <taxon>Tritrichomonadida</taxon>
        <taxon>Tritrichomonadidae</taxon>
        <taxon>Tritrichomonas</taxon>
    </lineage>
</organism>
<dbReference type="GO" id="GO:0048188">
    <property type="term" value="C:Set1C/COMPASS complex"/>
    <property type="evidence" value="ECO:0007669"/>
    <property type="project" value="TreeGrafter"/>
</dbReference>
<evidence type="ECO:0000259" key="14">
    <source>
        <dbReference type="PROSITE" id="PS50868"/>
    </source>
</evidence>
<comment type="catalytic activity">
    <reaction evidence="8">
        <text>L-lysyl(4)-[histone H3] + 3 S-adenosyl-L-methionine = N(6),N(6),N(6)-trimethyl-L-lysyl(4)-[histone H3] + 3 S-adenosyl-L-homocysteine + 3 H(+)</text>
        <dbReference type="Rhea" id="RHEA:60260"/>
        <dbReference type="Rhea" id="RHEA-COMP:15537"/>
        <dbReference type="Rhea" id="RHEA-COMP:15547"/>
        <dbReference type="ChEBI" id="CHEBI:15378"/>
        <dbReference type="ChEBI" id="CHEBI:29969"/>
        <dbReference type="ChEBI" id="CHEBI:57856"/>
        <dbReference type="ChEBI" id="CHEBI:59789"/>
        <dbReference type="ChEBI" id="CHEBI:61961"/>
        <dbReference type="EC" id="2.1.1.354"/>
    </reaction>
</comment>
<evidence type="ECO:0000313" key="16">
    <source>
        <dbReference type="Proteomes" id="UP000179807"/>
    </source>
</evidence>
<keyword evidence="5" id="KW-0949">S-adenosyl-L-methionine</keyword>
<feature type="compositionally biased region" description="Pro residues" evidence="12">
    <location>
        <begin position="341"/>
        <end position="355"/>
    </location>
</feature>
<evidence type="ECO:0000256" key="1">
    <source>
        <dbReference type="ARBA" id="ARBA00004123"/>
    </source>
</evidence>
<comment type="catalytic activity">
    <reaction evidence="9">
        <text>N(6)-methyl-L-lysyl(4)-[histone H3] + S-adenosyl-L-methionine = N(6),N(6)-dimethyl-L-lysyl(4)-[histone H3] + S-adenosyl-L-homocysteine + H(+)</text>
        <dbReference type="Rhea" id="RHEA:60268"/>
        <dbReference type="Rhea" id="RHEA-COMP:15540"/>
        <dbReference type="Rhea" id="RHEA-COMP:15543"/>
        <dbReference type="ChEBI" id="CHEBI:15378"/>
        <dbReference type="ChEBI" id="CHEBI:57856"/>
        <dbReference type="ChEBI" id="CHEBI:59789"/>
        <dbReference type="ChEBI" id="CHEBI:61929"/>
        <dbReference type="ChEBI" id="CHEBI:61976"/>
    </reaction>
</comment>
<keyword evidence="16" id="KW-1185">Reference proteome</keyword>
<dbReference type="EMBL" id="MLAK01001026">
    <property type="protein sequence ID" value="OHS99014.1"/>
    <property type="molecule type" value="Genomic_DNA"/>
</dbReference>
<evidence type="ECO:0000256" key="11">
    <source>
        <dbReference type="SAM" id="Coils"/>
    </source>
</evidence>
<evidence type="ECO:0000259" key="13">
    <source>
        <dbReference type="PROSITE" id="PS50280"/>
    </source>
</evidence>
<dbReference type="OrthoDB" id="308383at2759"/>
<feature type="region of interest" description="Disordered" evidence="12">
    <location>
        <begin position="1"/>
        <end position="21"/>
    </location>
</feature>
<dbReference type="PANTHER" id="PTHR45814:SF2">
    <property type="entry name" value="HISTONE-LYSINE N-METHYLTRANSFERASE SETD1"/>
    <property type="match status" value="1"/>
</dbReference>
<comment type="catalytic activity">
    <reaction evidence="10">
        <text>N(6),N(6)-dimethyl-L-lysyl(4)-[histone H3] + S-adenosyl-L-methionine = N(6),N(6),N(6)-trimethyl-L-lysyl(4)-[histone H3] + S-adenosyl-L-homocysteine + H(+)</text>
        <dbReference type="Rhea" id="RHEA:60272"/>
        <dbReference type="Rhea" id="RHEA-COMP:15537"/>
        <dbReference type="Rhea" id="RHEA-COMP:15540"/>
        <dbReference type="ChEBI" id="CHEBI:15378"/>
        <dbReference type="ChEBI" id="CHEBI:57856"/>
        <dbReference type="ChEBI" id="CHEBI:59789"/>
        <dbReference type="ChEBI" id="CHEBI:61961"/>
        <dbReference type="ChEBI" id="CHEBI:61976"/>
    </reaction>
</comment>
<dbReference type="InterPro" id="IPR046341">
    <property type="entry name" value="SET_dom_sf"/>
</dbReference>
<evidence type="ECO:0000313" key="15">
    <source>
        <dbReference type="EMBL" id="OHS99014.1"/>
    </source>
</evidence>
<feature type="domain" description="Post-SET" evidence="14">
    <location>
        <begin position="612"/>
        <end position="628"/>
    </location>
</feature>
<evidence type="ECO:0000256" key="3">
    <source>
        <dbReference type="ARBA" id="ARBA00022603"/>
    </source>
</evidence>
<gene>
    <name evidence="15" type="ORF">TRFO_08559</name>
</gene>
<keyword evidence="3" id="KW-0489">Methyltransferase</keyword>
<feature type="domain" description="SET" evidence="13">
    <location>
        <begin position="487"/>
        <end position="603"/>
    </location>
</feature>
<comment type="subcellular location">
    <subcellularLocation>
        <location evidence="1">Nucleus</location>
    </subcellularLocation>
</comment>
<dbReference type="InterPro" id="IPR003616">
    <property type="entry name" value="Post-SET_dom"/>
</dbReference>
<feature type="coiled-coil region" evidence="11">
    <location>
        <begin position="291"/>
        <end position="323"/>
    </location>
</feature>
<reference evidence="15" key="1">
    <citation type="submission" date="2016-10" db="EMBL/GenBank/DDBJ databases">
        <authorList>
            <person name="Benchimol M."/>
            <person name="Almeida L.G."/>
            <person name="Vasconcelos A.T."/>
            <person name="Perreira-Neves A."/>
            <person name="Rosa I.A."/>
            <person name="Tasca T."/>
            <person name="Bogo M.R."/>
            <person name="de Souza W."/>
        </authorList>
    </citation>
    <scope>NUCLEOTIDE SEQUENCE [LARGE SCALE GENOMIC DNA]</scope>
    <source>
        <strain evidence="15">K</strain>
    </source>
</reference>
<keyword evidence="6" id="KW-0156">Chromatin regulator</keyword>
<dbReference type="EC" id="2.1.1.354" evidence="2"/>
<evidence type="ECO:0000256" key="8">
    <source>
        <dbReference type="ARBA" id="ARBA00047571"/>
    </source>
</evidence>
<comment type="caution">
    <text evidence="15">The sequence shown here is derived from an EMBL/GenBank/DDBJ whole genome shotgun (WGS) entry which is preliminary data.</text>
</comment>
<evidence type="ECO:0000256" key="10">
    <source>
        <dbReference type="ARBA" id="ARBA00049129"/>
    </source>
</evidence>
<name>A0A1J4JIP8_9EUKA</name>
<evidence type="ECO:0000256" key="5">
    <source>
        <dbReference type="ARBA" id="ARBA00022691"/>
    </source>
</evidence>
<keyword evidence="11" id="KW-0175">Coiled coil</keyword>
<dbReference type="RefSeq" id="XP_068352151.1">
    <property type="nucleotide sequence ID" value="XM_068494359.1"/>
</dbReference>
<dbReference type="SMART" id="SM00317">
    <property type="entry name" value="SET"/>
    <property type="match status" value="1"/>
</dbReference>